<feature type="compositionally biased region" description="Low complexity" evidence="1">
    <location>
        <begin position="162"/>
        <end position="173"/>
    </location>
</feature>
<sequence length="365" mass="39745">MWSFNRNSPASHHLTALVSHPPHSNRSAVFPSNQHIYDCPYPLEAINMQSDYLMNKDRHFDHPPPNGNHEYETVYLPGLPPPPPPPPTDKSWQWQSSPIYGANGSLQYYPGFGSYVHPVVDSWMGYRPLPPPSTPPPYKSYSMERLNHPSVVYSFRSPAPSPVHTPTSSPVLSRARGSSPASAMGRPIQPNQRRVTPPVPPPKNGAASKPPRPLRNRPTLVKAKTIDFADGSSDCDPFQPQKPLEAGNKIPSLDSLYEQLKAFAAATPPPTACAAPSPPCARSSRTVDNQMAADLAAAALEMVANSPLVRSRSATFSGAPSSFAFNSRPKCKCSFDSSLRLGMTQMSLRQNCNVAAKLGRSFCLP</sequence>
<protein>
    <submittedName>
        <fullName evidence="2">Uncharacterized protein</fullName>
    </submittedName>
</protein>
<comment type="caution">
    <text evidence="2">The sequence shown here is derived from an EMBL/GenBank/DDBJ whole genome shotgun (WGS) entry which is preliminary data.</text>
</comment>
<keyword evidence="3" id="KW-1185">Reference proteome</keyword>
<reference evidence="2 3" key="1">
    <citation type="journal article" date="2023" name="Nucleic Acids Res.">
        <title>The hologenome of Daphnia magna reveals possible DNA methylation and microbiome-mediated evolution of the host genome.</title>
        <authorList>
            <person name="Chaturvedi A."/>
            <person name="Li X."/>
            <person name="Dhandapani V."/>
            <person name="Marshall H."/>
            <person name="Kissane S."/>
            <person name="Cuenca-Cambronero M."/>
            <person name="Asole G."/>
            <person name="Calvet F."/>
            <person name="Ruiz-Romero M."/>
            <person name="Marangio P."/>
            <person name="Guigo R."/>
            <person name="Rago D."/>
            <person name="Mirbahai L."/>
            <person name="Eastwood N."/>
            <person name="Colbourne J.K."/>
            <person name="Zhou J."/>
            <person name="Mallon E."/>
            <person name="Orsini L."/>
        </authorList>
    </citation>
    <scope>NUCLEOTIDE SEQUENCE [LARGE SCALE GENOMIC DNA]</scope>
    <source>
        <strain evidence="2">LRV0_1</strain>
    </source>
</reference>
<evidence type="ECO:0000313" key="2">
    <source>
        <dbReference type="EMBL" id="KAK4008014.1"/>
    </source>
</evidence>
<evidence type="ECO:0000256" key="1">
    <source>
        <dbReference type="SAM" id="MobiDB-lite"/>
    </source>
</evidence>
<evidence type="ECO:0000313" key="3">
    <source>
        <dbReference type="Proteomes" id="UP001234178"/>
    </source>
</evidence>
<accession>A0ABQ9Z538</accession>
<feature type="region of interest" description="Disordered" evidence="1">
    <location>
        <begin position="158"/>
        <end position="217"/>
    </location>
</feature>
<name>A0ABQ9Z538_9CRUS</name>
<proteinExistence type="predicted"/>
<gene>
    <name evidence="2" type="ORF">OUZ56_013173</name>
</gene>
<organism evidence="2 3">
    <name type="scientific">Daphnia magna</name>
    <dbReference type="NCBI Taxonomy" id="35525"/>
    <lineage>
        <taxon>Eukaryota</taxon>
        <taxon>Metazoa</taxon>
        <taxon>Ecdysozoa</taxon>
        <taxon>Arthropoda</taxon>
        <taxon>Crustacea</taxon>
        <taxon>Branchiopoda</taxon>
        <taxon>Diplostraca</taxon>
        <taxon>Cladocera</taxon>
        <taxon>Anomopoda</taxon>
        <taxon>Daphniidae</taxon>
        <taxon>Daphnia</taxon>
    </lineage>
</organism>
<dbReference type="EMBL" id="JAOYFB010000002">
    <property type="protein sequence ID" value="KAK4008014.1"/>
    <property type="molecule type" value="Genomic_DNA"/>
</dbReference>
<dbReference type="Proteomes" id="UP001234178">
    <property type="component" value="Unassembled WGS sequence"/>
</dbReference>